<dbReference type="PANTHER" id="PTHR23176">
    <property type="entry name" value="RHO/RAC/CDC GTPASE-ACTIVATING PROTEIN"/>
    <property type="match status" value="1"/>
</dbReference>
<evidence type="ECO:0000259" key="3">
    <source>
        <dbReference type="PROSITE" id="PS50106"/>
    </source>
</evidence>
<feature type="region of interest" description="Disordered" evidence="2">
    <location>
        <begin position="802"/>
        <end position="824"/>
    </location>
</feature>
<dbReference type="PANTHER" id="PTHR23176:SF129">
    <property type="entry name" value="RHO GTPASE ACTIVATING PROTEIN AT 16F, ISOFORM E-RELATED"/>
    <property type="match status" value="1"/>
</dbReference>
<organism evidence="5 6">
    <name type="scientific">Taenia crassiceps</name>
    <dbReference type="NCBI Taxonomy" id="6207"/>
    <lineage>
        <taxon>Eukaryota</taxon>
        <taxon>Metazoa</taxon>
        <taxon>Spiralia</taxon>
        <taxon>Lophotrochozoa</taxon>
        <taxon>Platyhelminthes</taxon>
        <taxon>Cestoda</taxon>
        <taxon>Eucestoda</taxon>
        <taxon>Cyclophyllidea</taxon>
        <taxon>Taeniidae</taxon>
        <taxon>Taenia</taxon>
    </lineage>
</organism>
<accession>A0ABR4Q8K9</accession>
<dbReference type="InterPro" id="IPR000198">
    <property type="entry name" value="RhoGAP_dom"/>
</dbReference>
<feature type="compositionally biased region" description="Pro residues" evidence="2">
    <location>
        <begin position="808"/>
        <end position="822"/>
    </location>
</feature>
<dbReference type="PROSITE" id="PS50106">
    <property type="entry name" value="PDZ"/>
    <property type="match status" value="1"/>
</dbReference>
<feature type="compositionally biased region" description="Polar residues" evidence="2">
    <location>
        <begin position="207"/>
        <end position="222"/>
    </location>
</feature>
<dbReference type="Proteomes" id="UP001651158">
    <property type="component" value="Unassembled WGS sequence"/>
</dbReference>
<keyword evidence="6" id="KW-1185">Reference proteome</keyword>
<comment type="caution">
    <text evidence="5">The sequence shown here is derived from an EMBL/GenBank/DDBJ whole genome shotgun (WGS) entry which is preliminary data.</text>
</comment>
<feature type="compositionally biased region" description="Low complexity" evidence="2">
    <location>
        <begin position="255"/>
        <end position="265"/>
    </location>
</feature>
<evidence type="ECO:0000256" key="2">
    <source>
        <dbReference type="SAM" id="MobiDB-lite"/>
    </source>
</evidence>
<feature type="domain" description="PDZ" evidence="3">
    <location>
        <begin position="48"/>
        <end position="111"/>
    </location>
</feature>
<evidence type="ECO:0000256" key="1">
    <source>
        <dbReference type="ARBA" id="ARBA00022468"/>
    </source>
</evidence>
<dbReference type="PROSITE" id="PS50238">
    <property type="entry name" value="RHOGAP"/>
    <property type="match status" value="1"/>
</dbReference>
<dbReference type="Pfam" id="PF00620">
    <property type="entry name" value="RhoGAP"/>
    <property type="match status" value="1"/>
</dbReference>
<gene>
    <name evidence="5" type="ORF">TcWFU_008230</name>
</gene>
<dbReference type="Gene3D" id="1.10.555.10">
    <property type="entry name" value="Rho GTPase activation protein"/>
    <property type="match status" value="1"/>
</dbReference>
<dbReference type="CDD" id="cd00136">
    <property type="entry name" value="PDZ_canonical"/>
    <property type="match status" value="1"/>
</dbReference>
<dbReference type="SUPFAM" id="SSF50156">
    <property type="entry name" value="PDZ domain-like"/>
    <property type="match status" value="1"/>
</dbReference>
<dbReference type="CDD" id="cd00159">
    <property type="entry name" value="RhoGAP"/>
    <property type="match status" value="1"/>
</dbReference>
<dbReference type="InterPro" id="IPR008936">
    <property type="entry name" value="Rho_GTPase_activation_prot"/>
</dbReference>
<evidence type="ECO:0000313" key="6">
    <source>
        <dbReference type="Proteomes" id="UP001651158"/>
    </source>
</evidence>
<dbReference type="InterPro" id="IPR036034">
    <property type="entry name" value="PDZ_sf"/>
</dbReference>
<dbReference type="Gene3D" id="2.30.42.10">
    <property type="match status" value="1"/>
</dbReference>
<feature type="region of interest" description="Disordered" evidence="2">
    <location>
        <begin position="253"/>
        <end position="274"/>
    </location>
</feature>
<dbReference type="SMART" id="SM00228">
    <property type="entry name" value="PDZ"/>
    <property type="match status" value="1"/>
</dbReference>
<proteinExistence type="predicted"/>
<evidence type="ECO:0000259" key="4">
    <source>
        <dbReference type="PROSITE" id="PS50238"/>
    </source>
</evidence>
<dbReference type="SMART" id="SM00324">
    <property type="entry name" value="RhoGAP"/>
    <property type="match status" value="1"/>
</dbReference>
<evidence type="ECO:0000313" key="5">
    <source>
        <dbReference type="EMBL" id="KAL5105902.1"/>
    </source>
</evidence>
<feature type="region of interest" description="Disordered" evidence="2">
    <location>
        <begin position="337"/>
        <end position="369"/>
    </location>
</feature>
<dbReference type="Pfam" id="PF00595">
    <property type="entry name" value="PDZ"/>
    <property type="match status" value="1"/>
</dbReference>
<reference evidence="5 6" key="1">
    <citation type="journal article" date="2022" name="Front. Cell. Infect. Microbiol.">
        <title>The Genomes of Two Strains of Taenia crassiceps the Animal Model for the Study of Human Cysticercosis.</title>
        <authorList>
            <person name="Bobes R.J."/>
            <person name="Estrada K."/>
            <person name="Rios-Valencia D.G."/>
            <person name="Calderon-Gallegos A."/>
            <person name="de la Torre P."/>
            <person name="Carrero J.C."/>
            <person name="Sanchez-Flores A."/>
            <person name="Laclette J.P."/>
        </authorList>
    </citation>
    <scope>NUCLEOTIDE SEQUENCE [LARGE SCALE GENOMIC DNA]</scope>
    <source>
        <strain evidence="5">WFUcys</strain>
    </source>
</reference>
<sequence length="1234" mass="134092">MQSSFKLPLSADKIIRVCSGTINLNLMSTPLPSAPAKSRDAITIVIPRGPLGFEFSIKSNGPRIVISKVREGGTAELAGLKCGSILQAVNRQPIDGLSFLQVSNMIRRTSGLTTEIAVIEPEEGATVNNVNSSFASSSTSSSRCNLDGVVLRDAHHCSLATSLSSSNSCSEHGNAPPKGIGFIQDSRSSSLRNLHQRDDTFGRVNVLPTSSDPRLQSRQDYSAKSAGGRSLMNTRDNRRQAILFSKDSIYVTEPSTRSSSSSICSEKTPDGNHMLQESSLDYMVSAFDSALKVVHRESSAPPAPSPSPQLVRRQAYPSSSSVTLLSSSALVRHRSIRTTPGASEGPRFLPAHVSPTVPRVTSPQPTFLPKLSVRRKISSPLPHTEKSNDFHASCSPLSPPTFGKPCFTNLAAYMDELTTPTPQDNVDTGHVASAKSCLLGRHKTSPSLLHCLPLPSNSIPAPSDTDQIGRDNDLHLPKNVDHIRTAEASRQSRYRLLGGFNHENLNTKSGLYKSEECICKVIKIDGKILTPAMWTRFYIHIGNGFVQFLLASSDYHSFKKSTPGRFCLDDCSPVNVDPLTPSSVSSSHIVLPLHGLRWSSLRYLPSDLPAWGSSSSSGYRPHRLSSEMFESEANAVSSLQCYFFEHEDNGGTQIIAIFPNKQAATSVLSLCQQFGGVYKENNPPDSSNLSYSLSLNTGLAACHPSPDGGSGGGALRRTRKSLPDSVVRRRFATDFSHQEGKRARGKLNGGPSHGTKGPTIVNTADRSVSTDDVVGGVDGPSRFRFFSSAAAPFFKGIVNALSNSRTPPTHPTSAPPPPPPSSPEELAHRVAAVIGDPPDFSDLNIPGPVFGAPLENQTPSPDYPKVPLILHALVMALELHGLHHVGLYRAPGRQKEINRFVCLANLTSLDPDVMLHLDTWRDIRALTGVIKIFFHRLPEPIFDPVLWGPLASIVPESSEGYNKVSLAYMLLAILPKLDKIRSPLVPSTPTNTSHRVTNAKYERVMPSWPFATLDFLFGHLRRLVALEEANQCSFGCVAICFGPSLFRGDLPLQPKFNKLLEVMLQHWPWLVAGFSETASDVNDSGHHTSSRHPTLAQTEAYAEHFFDNGTNFEEESCFHFRPLETVRKGAYFSNDLTEDVLTAVEDIFTRSGMSMGSISRSESLKSINKNSDEDGSLLDIIMQSLSASPDLDDNKSAVSPVFEGGHNAVVEQQRSCDQLTEASSLSPSVQRTDF</sequence>
<name>A0ABR4Q8K9_9CEST</name>
<feature type="domain" description="Rho-GAP" evidence="4">
    <location>
        <begin position="852"/>
        <end position="1071"/>
    </location>
</feature>
<dbReference type="EMBL" id="JAKROA010000007">
    <property type="protein sequence ID" value="KAL5105902.1"/>
    <property type="molecule type" value="Genomic_DNA"/>
</dbReference>
<dbReference type="InterPro" id="IPR050729">
    <property type="entry name" value="Rho-GAP"/>
</dbReference>
<dbReference type="InterPro" id="IPR001478">
    <property type="entry name" value="PDZ"/>
</dbReference>
<dbReference type="SUPFAM" id="SSF48350">
    <property type="entry name" value="GTPase activation domain, GAP"/>
    <property type="match status" value="1"/>
</dbReference>
<protein>
    <submittedName>
        <fullName evidence="5">Uncharacterized protein</fullName>
    </submittedName>
</protein>
<feature type="region of interest" description="Disordered" evidence="2">
    <location>
        <begin position="164"/>
        <end position="236"/>
    </location>
</feature>
<feature type="region of interest" description="Disordered" evidence="2">
    <location>
        <begin position="736"/>
        <end position="767"/>
    </location>
</feature>
<keyword evidence="1" id="KW-0343">GTPase activation</keyword>